<dbReference type="Pfam" id="PF07238">
    <property type="entry name" value="PilZ"/>
    <property type="match status" value="1"/>
</dbReference>
<evidence type="ECO:0000259" key="8">
    <source>
        <dbReference type="PROSITE" id="PS50192"/>
    </source>
</evidence>
<feature type="domain" description="Methyl-accepting transducer" evidence="7">
    <location>
        <begin position="47"/>
        <end position="283"/>
    </location>
</feature>
<evidence type="ECO:0000256" key="3">
    <source>
        <dbReference type="ARBA" id="ARBA00023224"/>
    </source>
</evidence>
<dbReference type="InterPro" id="IPR004089">
    <property type="entry name" value="MCPsignal_dom"/>
</dbReference>
<keyword evidence="3 5" id="KW-0807">Transducer</keyword>
<comment type="similarity">
    <text evidence="4">Belongs to the methyl-accepting chemotaxis (MCP) protein family.</text>
</comment>
<reference evidence="9 10" key="4">
    <citation type="journal article" date="2009" name="Appl. Environ. Microbiol.">
        <title>Comparative genome-wide transcriptional profiling of Azorhizobium caulinodans ORS571 grown under free-living and symbiotic conditions.</title>
        <authorList>
            <person name="Tsukada S."/>
            <person name="Aono T."/>
            <person name="Akiba N."/>
            <person name="Lee KB."/>
            <person name="Liu CT."/>
            <person name="Toyazaki H."/>
            <person name="Oyaizu H."/>
        </authorList>
    </citation>
    <scope>NUCLEOTIDE SEQUENCE [LARGE SCALE GENOMIC DNA]</scope>
    <source>
        <strain evidence="10">ATCC 43989 / DSM 5975 / JCM 20966 / LMG 6465 / NBRC 14845 / NCIMB 13405 / ORS 571</strain>
    </source>
</reference>
<evidence type="ECO:0000256" key="1">
    <source>
        <dbReference type="ARBA" id="ARBA00004429"/>
    </source>
</evidence>
<dbReference type="SUPFAM" id="SSF141371">
    <property type="entry name" value="PilZ domain-like"/>
    <property type="match status" value="1"/>
</dbReference>
<keyword evidence="2" id="KW-0472">Membrane</keyword>
<evidence type="ECO:0000256" key="6">
    <source>
        <dbReference type="SAM" id="MobiDB-lite"/>
    </source>
</evidence>
<dbReference type="KEGG" id="azc:AZC_3349"/>
<evidence type="ECO:0000313" key="9">
    <source>
        <dbReference type="EMBL" id="BAF89347.1"/>
    </source>
</evidence>
<dbReference type="InterPro" id="IPR004090">
    <property type="entry name" value="Chemotax_Me-accpt_rcpt"/>
</dbReference>
<dbReference type="Proteomes" id="UP000000270">
    <property type="component" value="Chromosome"/>
</dbReference>
<dbReference type="Gene3D" id="1.10.287.950">
    <property type="entry name" value="Methyl-accepting chemotaxis protein"/>
    <property type="match status" value="1"/>
</dbReference>
<dbReference type="STRING" id="438753.AZC_3349"/>
<dbReference type="eggNOG" id="COG0840">
    <property type="taxonomic scope" value="Bacteria"/>
</dbReference>
<evidence type="ECO:0000259" key="7">
    <source>
        <dbReference type="PROSITE" id="PS50111"/>
    </source>
</evidence>
<evidence type="ECO:0000313" key="10">
    <source>
        <dbReference type="Proteomes" id="UP000000270"/>
    </source>
</evidence>
<dbReference type="Gene3D" id="2.40.10.220">
    <property type="entry name" value="predicted glycosyltransferase like domains"/>
    <property type="match status" value="1"/>
</dbReference>
<dbReference type="GO" id="GO:0006935">
    <property type="term" value="P:chemotaxis"/>
    <property type="evidence" value="ECO:0007669"/>
    <property type="project" value="InterPro"/>
</dbReference>
<dbReference type="GO" id="GO:0005886">
    <property type="term" value="C:plasma membrane"/>
    <property type="evidence" value="ECO:0007669"/>
    <property type="project" value="UniProtKB-SubCell"/>
</dbReference>
<keyword evidence="2" id="KW-0997">Cell inner membrane</keyword>
<evidence type="ECO:0000256" key="5">
    <source>
        <dbReference type="PROSITE-ProRule" id="PRU00284"/>
    </source>
</evidence>
<accession>A8II15</accession>
<dbReference type="Pfam" id="PF00015">
    <property type="entry name" value="MCPsignal"/>
    <property type="match status" value="1"/>
</dbReference>
<name>A8II15_AZOC5</name>
<dbReference type="GO" id="GO:0007165">
    <property type="term" value="P:signal transduction"/>
    <property type="evidence" value="ECO:0007669"/>
    <property type="project" value="UniProtKB-KW"/>
</dbReference>
<reference evidence="9 10" key="6">
    <citation type="journal article" date="2011" name="Appl. Environ. Microbiol.">
        <title>Involvement of the azorhizobial chromosome partition gene (parA) in the onset of bacteroid differentiation during Sesbania rostrata stem nodule development.</title>
        <authorList>
            <person name="Liu CT."/>
            <person name="Lee KB."/>
            <person name="Wang YS."/>
            <person name="Peng MH."/>
            <person name="Lee KT."/>
            <person name="Suzuki S."/>
            <person name="Suzuki T."/>
            <person name="Oyaizu H."/>
        </authorList>
    </citation>
    <scope>NUCLEOTIDE SEQUENCE [LARGE SCALE GENOMIC DNA]</scope>
    <source>
        <strain evidence="10">ATCC 43989 / DSM 5975 / JCM 20966 / LMG 6465 / NBRC 14845 / NCIMB 13405 / ORS 571</strain>
    </source>
</reference>
<organism evidence="9 10">
    <name type="scientific">Azorhizobium caulinodans (strain ATCC 43989 / DSM 5975 / JCM 20966 / LMG 6465 / NBRC 14845 / NCIMB 13405 / ORS 571)</name>
    <dbReference type="NCBI Taxonomy" id="438753"/>
    <lineage>
        <taxon>Bacteria</taxon>
        <taxon>Pseudomonadati</taxon>
        <taxon>Pseudomonadota</taxon>
        <taxon>Alphaproteobacteria</taxon>
        <taxon>Hyphomicrobiales</taxon>
        <taxon>Xanthobacteraceae</taxon>
        <taxon>Azorhizobium</taxon>
    </lineage>
</organism>
<evidence type="ECO:0000256" key="4">
    <source>
        <dbReference type="ARBA" id="ARBA00029447"/>
    </source>
</evidence>
<feature type="compositionally biased region" description="Low complexity" evidence="6">
    <location>
        <begin position="15"/>
        <end position="28"/>
    </location>
</feature>
<proteinExistence type="inferred from homology"/>
<dbReference type="PROSITE" id="PS50111">
    <property type="entry name" value="CHEMOTAXIS_TRANSDUC_2"/>
    <property type="match status" value="1"/>
</dbReference>
<reference evidence="9 10" key="5">
    <citation type="journal article" date="2010" name="Appl. Environ. Microbiol.">
        <title>phrR-like gene praR of Azorhizobium caulinodans ORS571 is essential for symbiosis with Sesbania rostrata and is involved in expression of reb genes.</title>
        <authorList>
            <person name="Akiba N."/>
            <person name="Aono T."/>
            <person name="Toyazaki H."/>
            <person name="Sato S."/>
            <person name="Oyaizu H."/>
        </authorList>
    </citation>
    <scope>NUCLEOTIDE SEQUENCE [LARGE SCALE GENOMIC DNA]</scope>
    <source>
        <strain evidence="10">ATCC 43989 / DSM 5975 / JCM 20966 / LMG 6465 / NBRC 14845 / NCIMB 13405 / ORS 571</strain>
    </source>
</reference>
<evidence type="ECO:0000256" key="2">
    <source>
        <dbReference type="ARBA" id="ARBA00022519"/>
    </source>
</evidence>
<dbReference type="PANTHER" id="PTHR32089:SF112">
    <property type="entry name" value="LYSOZYME-LIKE PROTEIN-RELATED"/>
    <property type="match status" value="1"/>
</dbReference>
<keyword evidence="2" id="KW-1003">Cell membrane</keyword>
<gene>
    <name evidence="9" type="ordered locus">AZC_3349</name>
</gene>
<dbReference type="HOGENOM" id="CLU_000445_107_32_5"/>
<dbReference type="AlphaFoldDB" id="A8II15"/>
<dbReference type="SMART" id="SM00283">
    <property type="entry name" value="MA"/>
    <property type="match status" value="1"/>
</dbReference>
<dbReference type="EMBL" id="AP009384">
    <property type="protein sequence ID" value="BAF89347.1"/>
    <property type="molecule type" value="Genomic_DNA"/>
</dbReference>
<reference evidence="9 10" key="1">
    <citation type="journal article" date="2007" name="Appl. Environ. Microbiol.">
        <title>Rhizobial factors required for stem nodule maturation and maintenance in Sesbania rostrata-Azorhizobium caulinodans ORS571 symbiosis.</title>
        <authorList>
            <person name="Suzuki S."/>
            <person name="Aono T."/>
            <person name="Lee KB."/>
            <person name="Suzuki T."/>
            <person name="Liu CT."/>
            <person name="Miwa H."/>
            <person name="Wakao S."/>
            <person name="Iki T."/>
            <person name="Oyaizu H."/>
        </authorList>
    </citation>
    <scope>NUCLEOTIDE SEQUENCE [LARGE SCALE GENOMIC DNA]</scope>
    <source>
        <strain evidence="10">ATCC 43989 / DSM 5975 / JCM 20966 / LMG 6465 / NBRC 14845 / NCIMB 13405 / ORS 571</strain>
    </source>
</reference>
<feature type="region of interest" description="Disordered" evidence="6">
    <location>
        <begin position="1"/>
        <end position="34"/>
    </location>
</feature>
<dbReference type="InterPro" id="IPR000727">
    <property type="entry name" value="T_SNARE_dom"/>
</dbReference>
<dbReference type="PRINTS" id="PR00260">
    <property type="entry name" value="CHEMTRNSDUCR"/>
</dbReference>
<protein>
    <submittedName>
        <fullName evidence="9">Methyl-accepting chemotaxis sensory transducer</fullName>
    </submittedName>
</protein>
<feature type="domain" description="T-SNARE coiled-coil homology" evidence="8">
    <location>
        <begin position="213"/>
        <end position="275"/>
    </location>
</feature>
<reference evidence="10" key="2">
    <citation type="submission" date="2007-04" db="EMBL/GenBank/DDBJ databases">
        <title>Complete genome sequence of the nitrogen-fixing bacterium Azorhizobium caulinodans ORS571.</title>
        <authorList>
            <person name="Lee K.B."/>
            <person name="Backer P.D."/>
            <person name="Aono T."/>
            <person name="Liu C.T."/>
            <person name="Suzuki S."/>
            <person name="Suzuki T."/>
            <person name="Kaneko T."/>
            <person name="Yamada M."/>
            <person name="Tabata S."/>
            <person name="Kupfer D.M."/>
            <person name="Najar F.Z."/>
            <person name="Wiley G.B."/>
            <person name="Roe B."/>
            <person name="Binnewies T."/>
            <person name="Ussery D."/>
            <person name="Vereecke D."/>
            <person name="Gevers D."/>
            <person name="Holsters M."/>
            <person name="Oyaizu H."/>
        </authorList>
    </citation>
    <scope>NUCLEOTIDE SEQUENCE [LARGE SCALE GENOMIC DNA]</scope>
    <source>
        <strain evidence="10">ATCC 43989 / DSM 5975 / JCM 20966 / LMG 6465 / NBRC 14845 / NCIMB 13405 / ORS 571</strain>
    </source>
</reference>
<dbReference type="SUPFAM" id="SSF58104">
    <property type="entry name" value="Methyl-accepting chemotaxis protein (MCP) signaling domain"/>
    <property type="match status" value="1"/>
</dbReference>
<dbReference type="PANTHER" id="PTHR32089">
    <property type="entry name" value="METHYL-ACCEPTING CHEMOTAXIS PROTEIN MCPB"/>
    <property type="match status" value="1"/>
</dbReference>
<dbReference type="GO" id="GO:0035438">
    <property type="term" value="F:cyclic-di-GMP binding"/>
    <property type="evidence" value="ECO:0007669"/>
    <property type="project" value="InterPro"/>
</dbReference>
<reference evidence="9 10" key="3">
    <citation type="journal article" date="2008" name="BMC Genomics">
        <title>The genome of the versatile nitrogen fixer Azorhizobium caulinodans ORS571.</title>
        <authorList>
            <person name="Lee KB."/>
            <person name="Backer P.D."/>
            <person name="Aono T."/>
            <person name="Liu CT."/>
            <person name="Suzuki S."/>
            <person name="Suzuki T."/>
            <person name="Kaneko T."/>
            <person name="Yamada M."/>
            <person name="Tabata S."/>
            <person name="Kupfer D.M."/>
            <person name="Najar F.Z."/>
            <person name="Wiley G.B."/>
            <person name="Roe B."/>
            <person name="Binnewies T.T."/>
            <person name="Ussery D.W."/>
            <person name="D'Haeze W."/>
            <person name="Herder J.D."/>
            <person name="Gevers D."/>
            <person name="Vereecke D."/>
            <person name="Holsters M."/>
            <person name="Oyaizu H."/>
        </authorList>
    </citation>
    <scope>NUCLEOTIDE SEQUENCE [LARGE SCALE GENOMIC DNA]</scope>
    <source>
        <strain evidence="10">ATCC 43989 / DSM 5975 / JCM 20966 / LMG 6465 / NBRC 14845 / NCIMB 13405 / ORS 571</strain>
    </source>
</reference>
<comment type="subcellular location">
    <subcellularLocation>
        <location evidence="1">Cell inner membrane</location>
        <topology evidence="1">Multi-pass membrane protein</topology>
    </subcellularLocation>
</comment>
<sequence>MFGLWDKQKTANSRQQVAKPEPVVVEKAAPPPQPELRTGDAELVALLETDIRRAETKLAGAGAAMRAAAAAGVRDLEHIRADSEVMSAETASAKENAASLARAIGAFAETATEIGRQAQTSGRLAGEAETANQAVTAATQELHVAISQIQAVVALISDIASQTNLLALNASIEAARAGTAGAGFAVVASEVKALAGETQKATKEISEKIDRLEAAAKASETAVQRVSGTIAEIRPVAARVAEAVAGQVGAIDEIGRSAEEVERFAEVVADRARSISSATGAAAQTSAEIEQRTGDMTHNVEEMSRHLLSVLRQTPLGDRRKFDRWPVEISGRLSHAGGTASVKTLDLSMGGALLAAVTPTPRVGERITLDLPGLGALPGRIAANSPLGCHIAFERTDHAAVESRIAAIAREAADAIARAQRGAETVREAFARALAAGRISRDALFDTTYRTLPGTDPEQVETRALSFLESTLPPLQEPMLGEDGRLAFCVAVDVNGYLPVHNAQYSKPQRPGDPAWNNANSRNRRIFDDRAGLLAARNTKPFLVQVYARHIGGQVIMMREVDAPIIIEGRHWGAFRTCYRM</sequence>
<keyword evidence="10" id="KW-1185">Reference proteome</keyword>
<dbReference type="InterPro" id="IPR009875">
    <property type="entry name" value="PilZ_domain"/>
</dbReference>
<dbReference type="PROSITE" id="PS50192">
    <property type="entry name" value="T_SNARE"/>
    <property type="match status" value="1"/>
</dbReference>
<dbReference type="GO" id="GO:0004888">
    <property type="term" value="F:transmembrane signaling receptor activity"/>
    <property type="evidence" value="ECO:0007669"/>
    <property type="project" value="InterPro"/>
</dbReference>